<name>A0A3N4L2H4_9PEZI</name>
<comment type="catalytic activity">
    <reaction evidence="12">
        <text>S-hexadecanoyl-L-cysteinyl-[protein] + H2O = L-cysteinyl-[protein] + hexadecanoate + H(+)</text>
        <dbReference type="Rhea" id="RHEA:19233"/>
        <dbReference type="Rhea" id="RHEA-COMP:10131"/>
        <dbReference type="Rhea" id="RHEA-COMP:11032"/>
        <dbReference type="ChEBI" id="CHEBI:7896"/>
        <dbReference type="ChEBI" id="CHEBI:15377"/>
        <dbReference type="ChEBI" id="CHEBI:15378"/>
        <dbReference type="ChEBI" id="CHEBI:29950"/>
        <dbReference type="ChEBI" id="CHEBI:74151"/>
        <dbReference type="EC" id="3.1.2.22"/>
    </reaction>
</comment>
<accession>A0A3N4L2H4</accession>
<evidence type="ECO:0000256" key="5">
    <source>
        <dbReference type="ARBA" id="ARBA00022487"/>
    </source>
</evidence>
<dbReference type="FunFam" id="3.40.50.1820:FF:000010">
    <property type="entry name" value="Acyl-protein thioesterase 2"/>
    <property type="match status" value="1"/>
</dbReference>
<comment type="subcellular location">
    <subcellularLocation>
        <location evidence="1">Cytoplasm</location>
    </subcellularLocation>
</comment>
<keyword evidence="15" id="KW-1185">Reference proteome</keyword>
<dbReference type="GO" id="GO:0052689">
    <property type="term" value="F:carboxylic ester hydrolase activity"/>
    <property type="evidence" value="ECO:0007669"/>
    <property type="project" value="UniProtKB-KW"/>
</dbReference>
<evidence type="ECO:0000256" key="1">
    <source>
        <dbReference type="ARBA" id="ARBA00004496"/>
    </source>
</evidence>
<evidence type="ECO:0000256" key="11">
    <source>
        <dbReference type="ARBA" id="ARBA00031195"/>
    </source>
</evidence>
<comment type="function">
    <text evidence="10">Hydrolyzes fatty acids from S-acylated cysteine residues in proteins with a strong preference for palmitoylated G-alpha proteins over other acyl substrates. Mediates the deacylation of G-alpha proteins such as GPA1 in vivo, but has weak or no activity toward palmitoylated Ras proteins. Has weak lysophospholipase activity in vitro; however such activity may not exist in vivo.</text>
</comment>
<protein>
    <recommendedName>
        <fullName evidence="4">Acyl-protein thioesterase 1</fullName>
        <ecNumber evidence="3">3.1.2.22</ecNumber>
    </recommendedName>
    <alternativeName>
        <fullName evidence="11">Palmitoyl-protein hydrolase</fullName>
    </alternativeName>
</protein>
<dbReference type="SUPFAM" id="SSF53474">
    <property type="entry name" value="alpha/beta-Hydrolases"/>
    <property type="match status" value="1"/>
</dbReference>
<dbReference type="GO" id="GO:0008474">
    <property type="term" value="F:palmitoyl-(protein) hydrolase activity"/>
    <property type="evidence" value="ECO:0007669"/>
    <property type="project" value="UniProtKB-EC"/>
</dbReference>
<dbReference type="InParanoid" id="A0A3N4L2H4"/>
<evidence type="ECO:0000256" key="6">
    <source>
        <dbReference type="ARBA" id="ARBA00022490"/>
    </source>
</evidence>
<evidence type="ECO:0000256" key="4">
    <source>
        <dbReference type="ARBA" id="ARBA00014923"/>
    </source>
</evidence>
<evidence type="ECO:0000256" key="8">
    <source>
        <dbReference type="ARBA" id="ARBA00022832"/>
    </source>
</evidence>
<evidence type="ECO:0000256" key="2">
    <source>
        <dbReference type="ARBA" id="ARBA00006499"/>
    </source>
</evidence>
<evidence type="ECO:0000256" key="7">
    <source>
        <dbReference type="ARBA" id="ARBA00022801"/>
    </source>
</evidence>
<keyword evidence="7" id="KW-0378">Hydrolase</keyword>
<dbReference type="InterPro" id="IPR003140">
    <property type="entry name" value="PLipase/COase/thioEstase"/>
</dbReference>
<comment type="similarity">
    <text evidence="2">Belongs to the AB hydrolase superfamily. AB hydrolase 2 family.</text>
</comment>
<keyword evidence="6" id="KW-0963">Cytoplasm</keyword>
<dbReference type="Pfam" id="PF02230">
    <property type="entry name" value="Abhydrolase_2"/>
    <property type="match status" value="1"/>
</dbReference>
<evidence type="ECO:0000256" key="9">
    <source>
        <dbReference type="ARBA" id="ARBA00023098"/>
    </source>
</evidence>
<evidence type="ECO:0000256" key="3">
    <source>
        <dbReference type="ARBA" id="ARBA00012423"/>
    </source>
</evidence>
<keyword evidence="8" id="KW-0276">Fatty acid metabolism</keyword>
<dbReference type="GO" id="GO:0005737">
    <property type="term" value="C:cytoplasm"/>
    <property type="evidence" value="ECO:0007669"/>
    <property type="project" value="UniProtKB-SubCell"/>
</dbReference>
<dbReference type="InterPro" id="IPR050565">
    <property type="entry name" value="LYPA1-2/EST-like"/>
</dbReference>
<gene>
    <name evidence="14" type="ORF">P167DRAFT_572070</name>
</gene>
<dbReference type="InterPro" id="IPR029058">
    <property type="entry name" value="AB_hydrolase_fold"/>
</dbReference>
<dbReference type="GO" id="GO:0006631">
    <property type="term" value="P:fatty acid metabolic process"/>
    <property type="evidence" value="ECO:0007669"/>
    <property type="project" value="UniProtKB-KW"/>
</dbReference>
<keyword evidence="5" id="KW-0719">Serine esterase</keyword>
<evidence type="ECO:0000313" key="14">
    <source>
        <dbReference type="EMBL" id="RPB14781.1"/>
    </source>
</evidence>
<evidence type="ECO:0000313" key="15">
    <source>
        <dbReference type="Proteomes" id="UP000277580"/>
    </source>
</evidence>
<organism evidence="14 15">
    <name type="scientific">Morchella conica CCBAS932</name>
    <dbReference type="NCBI Taxonomy" id="1392247"/>
    <lineage>
        <taxon>Eukaryota</taxon>
        <taxon>Fungi</taxon>
        <taxon>Dikarya</taxon>
        <taxon>Ascomycota</taxon>
        <taxon>Pezizomycotina</taxon>
        <taxon>Pezizomycetes</taxon>
        <taxon>Pezizales</taxon>
        <taxon>Morchellaceae</taxon>
        <taxon>Morchella</taxon>
    </lineage>
</organism>
<dbReference type="EC" id="3.1.2.22" evidence="3"/>
<dbReference type="Gene3D" id="3.40.50.1820">
    <property type="entry name" value="alpha/beta hydrolase"/>
    <property type="match status" value="1"/>
</dbReference>
<dbReference type="OrthoDB" id="2418081at2759"/>
<evidence type="ECO:0000256" key="10">
    <source>
        <dbReference type="ARBA" id="ARBA00029392"/>
    </source>
</evidence>
<dbReference type="STRING" id="1392247.A0A3N4L2H4"/>
<dbReference type="AlphaFoldDB" id="A0A3N4L2H4"/>
<dbReference type="PANTHER" id="PTHR10655:SF17">
    <property type="entry name" value="LYSOPHOSPHOLIPASE-LIKE PROTEIN 1"/>
    <property type="match status" value="1"/>
</dbReference>
<dbReference type="EMBL" id="ML119116">
    <property type="protein sequence ID" value="RPB14781.1"/>
    <property type="molecule type" value="Genomic_DNA"/>
</dbReference>
<proteinExistence type="inferred from homology"/>
<evidence type="ECO:0000256" key="12">
    <source>
        <dbReference type="ARBA" id="ARBA00047337"/>
    </source>
</evidence>
<keyword evidence="9" id="KW-0443">Lipid metabolism</keyword>
<dbReference type="Proteomes" id="UP000277580">
    <property type="component" value="Unassembled WGS sequence"/>
</dbReference>
<reference evidence="14 15" key="1">
    <citation type="journal article" date="2018" name="Nat. Ecol. Evol.">
        <title>Pezizomycetes genomes reveal the molecular basis of ectomycorrhizal truffle lifestyle.</title>
        <authorList>
            <person name="Murat C."/>
            <person name="Payen T."/>
            <person name="Noel B."/>
            <person name="Kuo A."/>
            <person name="Morin E."/>
            <person name="Chen J."/>
            <person name="Kohler A."/>
            <person name="Krizsan K."/>
            <person name="Balestrini R."/>
            <person name="Da Silva C."/>
            <person name="Montanini B."/>
            <person name="Hainaut M."/>
            <person name="Levati E."/>
            <person name="Barry K.W."/>
            <person name="Belfiori B."/>
            <person name="Cichocki N."/>
            <person name="Clum A."/>
            <person name="Dockter R.B."/>
            <person name="Fauchery L."/>
            <person name="Guy J."/>
            <person name="Iotti M."/>
            <person name="Le Tacon F."/>
            <person name="Lindquist E.A."/>
            <person name="Lipzen A."/>
            <person name="Malagnac F."/>
            <person name="Mello A."/>
            <person name="Molinier V."/>
            <person name="Miyauchi S."/>
            <person name="Poulain J."/>
            <person name="Riccioni C."/>
            <person name="Rubini A."/>
            <person name="Sitrit Y."/>
            <person name="Splivallo R."/>
            <person name="Traeger S."/>
            <person name="Wang M."/>
            <person name="Zifcakova L."/>
            <person name="Wipf D."/>
            <person name="Zambonelli A."/>
            <person name="Paolocci F."/>
            <person name="Nowrousian M."/>
            <person name="Ottonello S."/>
            <person name="Baldrian P."/>
            <person name="Spatafora J.W."/>
            <person name="Henrissat B."/>
            <person name="Nagy L.G."/>
            <person name="Aury J.M."/>
            <person name="Wincker P."/>
            <person name="Grigoriev I.V."/>
            <person name="Bonfante P."/>
            <person name="Martin F.M."/>
        </authorList>
    </citation>
    <scope>NUCLEOTIDE SEQUENCE [LARGE SCALE GENOMIC DNA]</scope>
    <source>
        <strain evidence="14 15">CCBAS932</strain>
    </source>
</reference>
<evidence type="ECO:0000259" key="13">
    <source>
        <dbReference type="Pfam" id="PF02230"/>
    </source>
</evidence>
<dbReference type="FunCoup" id="A0A3N4L2H4">
    <property type="interactions" value="486"/>
</dbReference>
<dbReference type="PANTHER" id="PTHR10655">
    <property type="entry name" value="LYSOPHOSPHOLIPASE-RELATED"/>
    <property type="match status" value="1"/>
</dbReference>
<feature type="domain" description="Phospholipase/carboxylesterase/thioesterase" evidence="13">
    <location>
        <begin position="6"/>
        <end position="223"/>
    </location>
</feature>
<sequence length="228" mass="25422">MTTAAAIVVPAATKHTATFIFLHGLGDTGAGWSSISENFRLRRKFDECTFIFPHAPRMPVDLNMGMRMPSWFNLYTLSEMDTREDESGMLSSVEKVHGIIQEQIEKGINSERIILGGFSQGGAVALLSGLTCKHKLGGIAALSTWLPLSKKIASMTQDANKETCIFQAHGEMDGVVKFKWGEDTKAILQEKLHQPVEWHSYPDLDHSADPQEIMDMERWMQKIIADQA</sequence>